<proteinExistence type="predicted"/>
<evidence type="ECO:0000256" key="1">
    <source>
        <dbReference type="SAM" id="MobiDB-lite"/>
    </source>
</evidence>
<feature type="region of interest" description="Disordered" evidence="1">
    <location>
        <begin position="84"/>
        <end position="105"/>
    </location>
</feature>
<evidence type="ECO:0000313" key="3">
    <source>
        <dbReference type="EMBL" id="ELQ74815.1"/>
    </source>
</evidence>
<reference evidence="3 4" key="1">
    <citation type="journal article" date="2012" name="PLoS Pathog.">
        <title>The genome of the obligate intracellular parasite Trachipleistophora hominis: new insights into microsporidian genome dynamics and reductive evolution.</title>
        <authorList>
            <person name="Heinz E."/>
            <person name="Williams T.A."/>
            <person name="Nakjang S."/>
            <person name="Noel C.J."/>
            <person name="Swan D.C."/>
            <person name="Goldberg A.V."/>
            <person name="Harris S.R."/>
            <person name="Weinmaier T."/>
            <person name="Markert S."/>
            <person name="Becher D."/>
            <person name="Bernhardt J."/>
            <person name="Dagan T."/>
            <person name="Hacker C."/>
            <person name="Lucocq J.M."/>
            <person name="Schweder T."/>
            <person name="Rattei T."/>
            <person name="Hall N."/>
            <person name="Hirt R.P."/>
            <person name="Embley T.M."/>
        </authorList>
    </citation>
    <scope>NUCLEOTIDE SEQUENCE [LARGE SCALE GENOMIC DNA]</scope>
</reference>
<dbReference type="HOGENOM" id="CLU_1908169_0_0_1"/>
<name>L7JU36_TRAHO</name>
<dbReference type="VEuPathDB" id="MicrosporidiaDB:THOM_2253"/>
<feature type="signal peptide" evidence="2">
    <location>
        <begin position="1"/>
        <end position="23"/>
    </location>
</feature>
<keyword evidence="4" id="KW-1185">Reference proteome</keyword>
<evidence type="ECO:0000313" key="4">
    <source>
        <dbReference type="Proteomes" id="UP000011185"/>
    </source>
</evidence>
<dbReference type="EMBL" id="JH994022">
    <property type="protein sequence ID" value="ELQ74815.1"/>
    <property type="molecule type" value="Genomic_DNA"/>
</dbReference>
<dbReference type="AlphaFoldDB" id="L7JU36"/>
<sequence length="133" mass="15149">MINVYYTLSIILYVALVLTGVLNQESEIKNDPSRKNQVLIPQQQRIVCNTFYARCDRNGIKEDNSSNDRTLCCENTDAKRNASLGSYNDALNSNGNEEDNGSDEVSLVPVKNVEDMDRKKKKKVRFDIPEKKM</sequence>
<dbReference type="Proteomes" id="UP000011185">
    <property type="component" value="Unassembled WGS sequence"/>
</dbReference>
<keyword evidence="2" id="KW-0732">Signal</keyword>
<dbReference type="InParanoid" id="L7JU36"/>
<organism evidence="3 4">
    <name type="scientific">Trachipleistophora hominis</name>
    <name type="common">Microsporidian parasite</name>
    <dbReference type="NCBI Taxonomy" id="72359"/>
    <lineage>
        <taxon>Eukaryota</taxon>
        <taxon>Fungi</taxon>
        <taxon>Fungi incertae sedis</taxon>
        <taxon>Microsporidia</taxon>
        <taxon>Pleistophoridae</taxon>
        <taxon>Trachipleistophora</taxon>
    </lineage>
</organism>
<protein>
    <submittedName>
        <fullName evidence="3">Uncharacterized protein</fullName>
    </submittedName>
</protein>
<accession>L7JU36</accession>
<feature type="compositionally biased region" description="Polar residues" evidence="1">
    <location>
        <begin position="84"/>
        <end position="95"/>
    </location>
</feature>
<evidence type="ECO:0000256" key="2">
    <source>
        <dbReference type="SAM" id="SignalP"/>
    </source>
</evidence>
<gene>
    <name evidence="3" type="ORF">THOM_2253</name>
</gene>
<feature type="chain" id="PRO_5003979148" evidence="2">
    <location>
        <begin position="24"/>
        <end position="133"/>
    </location>
</feature>